<protein>
    <submittedName>
        <fullName evidence="2">Uncharacterized protein</fullName>
    </submittedName>
</protein>
<organism evidence="2 3">
    <name type="scientific">Streptomyces polygonati</name>
    <dbReference type="NCBI Taxonomy" id="1617087"/>
    <lineage>
        <taxon>Bacteria</taxon>
        <taxon>Bacillati</taxon>
        <taxon>Actinomycetota</taxon>
        <taxon>Actinomycetes</taxon>
        <taxon>Kitasatosporales</taxon>
        <taxon>Streptomycetaceae</taxon>
        <taxon>Streptomyces</taxon>
    </lineage>
</organism>
<reference evidence="3" key="1">
    <citation type="journal article" date="2019" name="Int. J. Syst. Evol. Microbiol.">
        <title>The Global Catalogue of Microorganisms (GCM) 10K type strain sequencing project: providing services to taxonomists for standard genome sequencing and annotation.</title>
        <authorList>
            <consortium name="The Broad Institute Genomics Platform"/>
            <consortium name="The Broad Institute Genome Sequencing Center for Infectious Disease"/>
            <person name="Wu L."/>
            <person name="Ma J."/>
        </authorList>
    </citation>
    <scope>NUCLEOTIDE SEQUENCE [LARGE SCALE GENOMIC DNA]</scope>
    <source>
        <strain evidence="3">CGMCC 4.7237</strain>
    </source>
</reference>
<feature type="compositionally biased region" description="Low complexity" evidence="1">
    <location>
        <begin position="20"/>
        <end position="30"/>
    </location>
</feature>
<feature type="compositionally biased region" description="Basic residues" evidence="1">
    <location>
        <begin position="37"/>
        <end position="55"/>
    </location>
</feature>
<dbReference type="Proteomes" id="UP001595765">
    <property type="component" value="Unassembled WGS sequence"/>
</dbReference>
<dbReference type="RefSeq" id="WP_386428416.1">
    <property type="nucleotide sequence ID" value="NZ_JBHSBB010000009.1"/>
</dbReference>
<comment type="caution">
    <text evidence="2">The sequence shown here is derived from an EMBL/GenBank/DDBJ whole genome shotgun (WGS) entry which is preliminary data.</text>
</comment>
<evidence type="ECO:0000313" key="3">
    <source>
        <dbReference type="Proteomes" id="UP001595765"/>
    </source>
</evidence>
<accession>A0ABV8HJX7</accession>
<name>A0ABV8HJX7_9ACTN</name>
<gene>
    <name evidence="2" type="ORF">ACFO3J_10505</name>
</gene>
<feature type="region of interest" description="Disordered" evidence="1">
    <location>
        <begin position="1"/>
        <end position="71"/>
    </location>
</feature>
<proteinExistence type="predicted"/>
<evidence type="ECO:0000313" key="2">
    <source>
        <dbReference type="EMBL" id="MFC4031911.1"/>
    </source>
</evidence>
<keyword evidence="3" id="KW-1185">Reference proteome</keyword>
<evidence type="ECO:0000256" key="1">
    <source>
        <dbReference type="SAM" id="MobiDB-lite"/>
    </source>
</evidence>
<dbReference type="EMBL" id="JBHSBB010000009">
    <property type="protein sequence ID" value="MFC4031911.1"/>
    <property type="molecule type" value="Genomic_DNA"/>
</dbReference>
<sequence>MAAANGSSEPDPRGTGGARAGARSGEGSTGLASRKGERGRHRRHGRSFHWPHRRAKEGPGAAVAPEATYGRNGEKLPTGLGASLITSGGMLLAMVEDVRMRGVVEPEELRPLADTFARHSAAKEATVRKVLTRRGIATTVVERDRQEGDLIQGILDKALTGRHPEDTRTLTIDGALAQMYQYLFHERRDLEPAIERALTPEDSESLAAAFEAISAG</sequence>